<dbReference type="InterPro" id="IPR019734">
    <property type="entry name" value="TPR_rpt"/>
</dbReference>
<dbReference type="Proteomes" id="UP001223586">
    <property type="component" value="Unassembled WGS sequence"/>
</dbReference>
<evidence type="ECO:0000313" key="2">
    <source>
        <dbReference type="Proteomes" id="UP001223586"/>
    </source>
</evidence>
<evidence type="ECO:0000313" key="1">
    <source>
        <dbReference type="EMBL" id="MDQ0178253.1"/>
    </source>
</evidence>
<dbReference type="Gene3D" id="1.25.40.10">
    <property type="entry name" value="Tetratricopeptide repeat domain"/>
    <property type="match status" value="1"/>
</dbReference>
<dbReference type="EMBL" id="JAUSTT010000037">
    <property type="protein sequence ID" value="MDQ0178253.1"/>
    <property type="molecule type" value="Genomic_DNA"/>
</dbReference>
<dbReference type="RefSeq" id="WP_307232909.1">
    <property type="nucleotide sequence ID" value="NZ_JAUSTT010000037.1"/>
</dbReference>
<sequence>MTFFSLKEKLLAINKTIYFDHNDYLREKTTDPFKLKQVLAEAETYIEQALANLDKDKKYFLYGTIGNLFRICEKPQTAIRYLEQNLHDVQEDHHYTRIIVSLIRLGEAYKYNNDHERALYLFHQAINKCDVHTEGARYLDFALQHKGKCLLELKKGKEAMNCFENALRIRREKGEPSLIASTQSALDLARKISGFS</sequence>
<organism evidence="1 2">
    <name type="scientific">Bacillus chungangensis</name>
    <dbReference type="NCBI Taxonomy" id="587633"/>
    <lineage>
        <taxon>Bacteria</taxon>
        <taxon>Bacillati</taxon>
        <taxon>Bacillota</taxon>
        <taxon>Bacilli</taxon>
        <taxon>Bacillales</taxon>
        <taxon>Bacillaceae</taxon>
        <taxon>Bacillus</taxon>
    </lineage>
</organism>
<dbReference type="InterPro" id="IPR011990">
    <property type="entry name" value="TPR-like_helical_dom_sf"/>
</dbReference>
<dbReference type="SUPFAM" id="SSF48452">
    <property type="entry name" value="TPR-like"/>
    <property type="match status" value="1"/>
</dbReference>
<reference evidence="1 2" key="1">
    <citation type="submission" date="2023-07" db="EMBL/GenBank/DDBJ databases">
        <title>Genomic Encyclopedia of Type Strains, Phase IV (KMG-IV): sequencing the most valuable type-strain genomes for metagenomic binning, comparative biology and taxonomic classification.</title>
        <authorList>
            <person name="Goeker M."/>
        </authorList>
    </citation>
    <scope>NUCLEOTIDE SEQUENCE [LARGE SCALE GENOMIC DNA]</scope>
    <source>
        <strain evidence="1 2">DSM 23837</strain>
    </source>
</reference>
<comment type="caution">
    <text evidence="1">The sequence shown here is derived from an EMBL/GenBank/DDBJ whole genome shotgun (WGS) entry which is preliminary data.</text>
</comment>
<accession>A0ABT9WY86</accession>
<protein>
    <submittedName>
        <fullName evidence="1">Tetratricopeptide (TPR) repeat protein</fullName>
    </submittedName>
</protein>
<gene>
    <name evidence="1" type="ORF">J2S08_004157</name>
</gene>
<dbReference type="SMART" id="SM00028">
    <property type="entry name" value="TPR"/>
    <property type="match status" value="2"/>
</dbReference>
<proteinExistence type="predicted"/>
<name>A0ABT9WY86_9BACI</name>
<keyword evidence="2" id="KW-1185">Reference proteome</keyword>
<dbReference type="Pfam" id="PF13181">
    <property type="entry name" value="TPR_8"/>
    <property type="match status" value="1"/>
</dbReference>